<accession>A0A2P2CE83</accession>
<evidence type="ECO:0000256" key="4">
    <source>
        <dbReference type="ARBA" id="ARBA00022679"/>
    </source>
</evidence>
<dbReference type="GO" id="GO:0046983">
    <property type="term" value="F:protein dimerization activity"/>
    <property type="evidence" value="ECO:0007669"/>
    <property type="project" value="InterPro"/>
</dbReference>
<feature type="transmembrane region" description="Helical" evidence="8">
    <location>
        <begin position="52"/>
        <end position="72"/>
    </location>
</feature>
<keyword evidence="4" id="KW-0808">Transferase</keyword>
<dbReference type="InterPro" id="IPR050482">
    <property type="entry name" value="Sensor_HK_TwoCompSys"/>
</dbReference>
<evidence type="ECO:0000256" key="8">
    <source>
        <dbReference type="SAM" id="Phobius"/>
    </source>
</evidence>
<dbReference type="SUPFAM" id="SSF55874">
    <property type="entry name" value="ATPase domain of HSP90 chaperone/DNA topoisomerase II/histidine kinase"/>
    <property type="match status" value="1"/>
</dbReference>
<feature type="transmembrane region" description="Helical" evidence="8">
    <location>
        <begin position="20"/>
        <end position="40"/>
    </location>
</feature>
<organism evidence="10">
    <name type="scientific">metagenome</name>
    <dbReference type="NCBI Taxonomy" id="256318"/>
    <lineage>
        <taxon>unclassified sequences</taxon>
        <taxon>metagenomes</taxon>
    </lineage>
</organism>
<evidence type="ECO:0000313" key="10">
    <source>
        <dbReference type="EMBL" id="CUR60273.1"/>
    </source>
</evidence>
<dbReference type="GO" id="GO:0016020">
    <property type="term" value="C:membrane"/>
    <property type="evidence" value="ECO:0007669"/>
    <property type="project" value="InterPro"/>
</dbReference>
<dbReference type="GO" id="GO:0005524">
    <property type="term" value="F:ATP binding"/>
    <property type="evidence" value="ECO:0007669"/>
    <property type="project" value="UniProtKB-KW"/>
</dbReference>
<dbReference type="PANTHER" id="PTHR24421">
    <property type="entry name" value="NITRATE/NITRITE SENSOR PROTEIN NARX-RELATED"/>
    <property type="match status" value="1"/>
</dbReference>
<dbReference type="EMBL" id="CZKB01000014">
    <property type="protein sequence ID" value="CUR60273.1"/>
    <property type="molecule type" value="Genomic_DNA"/>
</dbReference>
<keyword evidence="3" id="KW-0597">Phosphoprotein</keyword>
<feature type="transmembrane region" description="Helical" evidence="8">
    <location>
        <begin position="78"/>
        <end position="102"/>
    </location>
</feature>
<dbReference type="PANTHER" id="PTHR24421:SF10">
    <property type="entry name" value="NITRATE_NITRITE SENSOR PROTEIN NARQ"/>
    <property type="match status" value="1"/>
</dbReference>
<feature type="transmembrane region" description="Helical" evidence="8">
    <location>
        <begin position="111"/>
        <end position="128"/>
    </location>
</feature>
<dbReference type="AlphaFoldDB" id="A0A2P2CE83"/>
<feature type="transmembrane region" description="Helical" evidence="8">
    <location>
        <begin position="140"/>
        <end position="162"/>
    </location>
</feature>
<evidence type="ECO:0000256" key="1">
    <source>
        <dbReference type="ARBA" id="ARBA00000085"/>
    </source>
</evidence>
<evidence type="ECO:0000256" key="2">
    <source>
        <dbReference type="ARBA" id="ARBA00012438"/>
    </source>
</evidence>
<dbReference type="GO" id="GO:0000155">
    <property type="term" value="F:phosphorelay sensor kinase activity"/>
    <property type="evidence" value="ECO:0007669"/>
    <property type="project" value="InterPro"/>
</dbReference>
<keyword evidence="6 10" id="KW-0418">Kinase</keyword>
<dbReference type="CDD" id="cd16917">
    <property type="entry name" value="HATPase_UhpB-NarQ-NarX-like"/>
    <property type="match status" value="1"/>
</dbReference>
<dbReference type="InterPro" id="IPR011712">
    <property type="entry name" value="Sig_transdc_His_kin_sub3_dim/P"/>
</dbReference>
<evidence type="ECO:0000256" key="6">
    <source>
        <dbReference type="ARBA" id="ARBA00022777"/>
    </source>
</evidence>
<comment type="catalytic activity">
    <reaction evidence="1">
        <text>ATP + protein L-histidine = ADP + protein N-phospho-L-histidine.</text>
        <dbReference type="EC" id="2.7.13.3"/>
    </reaction>
</comment>
<reference evidence="10" key="1">
    <citation type="submission" date="2015-08" db="EMBL/GenBank/DDBJ databases">
        <authorList>
            <person name="Babu N.S."/>
            <person name="Beckwith C.J."/>
            <person name="Beseler K.G."/>
            <person name="Brison A."/>
            <person name="Carone J.V."/>
            <person name="Caskin T.P."/>
            <person name="Diamond M."/>
            <person name="Durham M.E."/>
            <person name="Foxe J.M."/>
            <person name="Go M."/>
            <person name="Henderson B.A."/>
            <person name="Jones I.B."/>
            <person name="McGettigan J.A."/>
            <person name="Micheletti S.J."/>
            <person name="Nasrallah M.E."/>
            <person name="Ortiz D."/>
            <person name="Piller C.R."/>
            <person name="Privatt S.R."/>
            <person name="Schneider S.L."/>
            <person name="Sharp S."/>
            <person name="Smith T.C."/>
            <person name="Stanton J.D."/>
            <person name="Ullery H.E."/>
            <person name="Wilson R.J."/>
            <person name="Serrano M.G."/>
            <person name="Buck G."/>
            <person name="Lee V."/>
            <person name="Wang Y."/>
            <person name="Carvalho R."/>
            <person name="Voegtly L."/>
            <person name="Shi R."/>
            <person name="Duckworth R."/>
            <person name="Johnson A."/>
            <person name="Loviza R."/>
            <person name="Walstead R."/>
            <person name="Shah Z."/>
            <person name="Kiflezghi M."/>
            <person name="Wade K."/>
            <person name="Ball S.L."/>
            <person name="Bradley K.W."/>
            <person name="Asai D.J."/>
            <person name="Bowman C.A."/>
            <person name="Russell D.A."/>
            <person name="Pope W.H."/>
            <person name="Jacobs-Sera D."/>
            <person name="Hendrix R.W."/>
            <person name="Hatfull G.F."/>
        </authorList>
    </citation>
    <scope>NUCLEOTIDE SEQUENCE</scope>
</reference>
<keyword evidence="8" id="KW-1133">Transmembrane helix</keyword>
<dbReference type="Gene3D" id="3.30.565.10">
    <property type="entry name" value="Histidine kinase-like ATPase, C-terminal domain"/>
    <property type="match status" value="1"/>
</dbReference>
<protein>
    <recommendedName>
        <fullName evidence="2">histidine kinase</fullName>
        <ecNumber evidence="2">2.7.13.3</ecNumber>
    </recommendedName>
</protein>
<keyword evidence="8" id="KW-0472">Membrane</keyword>
<keyword evidence="7" id="KW-0067">ATP-binding</keyword>
<name>A0A2P2CE83_9ZZZZ</name>
<keyword evidence="8" id="KW-0812">Transmembrane</keyword>
<proteinExistence type="predicted"/>
<evidence type="ECO:0000256" key="5">
    <source>
        <dbReference type="ARBA" id="ARBA00022741"/>
    </source>
</evidence>
<evidence type="ECO:0000256" key="7">
    <source>
        <dbReference type="ARBA" id="ARBA00022840"/>
    </source>
</evidence>
<dbReference type="InterPro" id="IPR036890">
    <property type="entry name" value="HATPase_C_sf"/>
</dbReference>
<dbReference type="Pfam" id="PF07730">
    <property type="entry name" value="HisKA_3"/>
    <property type="match status" value="1"/>
</dbReference>
<dbReference type="EC" id="2.7.13.3" evidence="2"/>
<sequence>MPVPEDDTAVAEQRPRRMAAAWRYALALVISLGTWGVLVVTAAERPAGDPRVMWFLIGDPLLGLLSFVLIRWRHRRPAAVALLLTAFSFVSVSSAGPASWIVGSIASHRRWRLLALVTPLSVLGGVVQERIGLSEDALPLWVSIAFGVLVVGILIATGYAMGSQRQLVDSYRDRAETAEREQRARVAHSQAAERTRIAREMHDVLAHRISLVAMNAGALGYRTDLTAGEQASAAQSIEENAHRALSDLRAVLGVLRDPTRPTEAAPERPQPGIDDVAGLVAEEGAGGMRVRLFDRVEGELPAGTGRTAYRIVQEALTNARKHAPGTAVTVDLAGSPDDGLVIAVRNAAPVAPASGPPLLPASGLGLIGLAERAALAGGRINHGVDASGGYAVRAWIPWES</sequence>
<dbReference type="Gene3D" id="1.20.5.1930">
    <property type="match status" value="1"/>
</dbReference>
<gene>
    <name evidence="10" type="ORF">NOCA1210010</name>
</gene>
<feature type="domain" description="Signal transduction histidine kinase subgroup 3 dimerisation and phosphoacceptor" evidence="9">
    <location>
        <begin position="193"/>
        <end position="258"/>
    </location>
</feature>
<keyword evidence="5" id="KW-0547">Nucleotide-binding</keyword>
<evidence type="ECO:0000256" key="3">
    <source>
        <dbReference type="ARBA" id="ARBA00022553"/>
    </source>
</evidence>
<evidence type="ECO:0000259" key="9">
    <source>
        <dbReference type="Pfam" id="PF07730"/>
    </source>
</evidence>